<evidence type="ECO:0000256" key="2">
    <source>
        <dbReference type="ARBA" id="ARBA00022598"/>
    </source>
</evidence>
<evidence type="ECO:0000313" key="3">
    <source>
        <dbReference type="EMBL" id="BCJ94850.1"/>
    </source>
</evidence>
<dbReference type="Pfam" id="PF00501">
    <property type="entry name" value="AMP-binding"/>
    <property type="match status" value="1"/>
</dbReference>
<keyword evidence="2" id="KW-0436">Ligase</keyword>
<dbReference type="Proteomes" id="UP000515561">
    <property type="component" value="Chromosome"/>
</dbReference>
<keyword evidence="4" id="KW-1185">Reference proteome</keyword>
<dbReference type="InterPro" id="IPR020845">
    <property type="entry name" value="AMP-binding_CS"/>
</dbReference>
<proteinExistence type="inferred from homology"/>
<dbReference type="Pfam" id="PF13193">
    <property type="entry name" value="AMP-binding_C"/>
    <property type="match status" value="1"/>
</dbReference>
<dbReference type="PANTHER" id="PTHR43201:SF5">
    <property type="entry name" value="MEDIUM-CHAIN ACYL-COA LIGASE ACSF2, MITOCHONDRIAL"/>
    <property type="match status" value="1"/>
</dbReference>
<dbReference type="EMBL" id="AP023367">
    <property type="protein sequence ID" value="BCJ94850.1"/>
    <property type="molecule type" value="Genomic_DNA"/>
</dbReference>
<dbReference type="InterPro" id="IPR042099">
    <property type="entry name" value="ANL_N_sf"/>
</dbReference>
<dbReference type="GO" id="GO:0006631">
    <property type="term" value="P:fatty acid metabolic process"/>
    <property type="evidence" value="ECO:0007669"/>
    <property type="project" value="TreeGrafter"/>
</dbReference>
<sequence length="484" mass="54378">MYNKSLPQVFKKSFNENSKKIAIEYGEQSITYHQLQSNIKQWSDEFCLKFQVRNPKVLLLIHDPVVFITIWLALWENNCIPIPLEGNLNSKELENAVNASRCNYIVSTLDLSLELENNLLTRQMSKINLSVNYYFIAKDEDNTLRDSALFFYTSGTTGLPKCVVFSHMAMAASVLSLAEVINLNNTDVFFTPLSPMLPATIATAVLPSLATGSKLVISMSALRGNILKVIKEKKVTIFFAVPYIYDLLSTSPNSYKDVWNNVRLCISSSAFLEPAIFDAFYENTGISIRSIYCSSEGGAITFNSLSNIEKNRNTVGTALPGVKIKILNDKMELANINEPGEIYVSGFQISSGYYMQKVLEKSVFVDNWVKSGDLGALDESNCLKIIGRISKTINISGHLVNPEEVEQVINAHPFVEDSLVYGIPDTNLGQRVAVNILLKDSAHKIDDNQLYEFCKEKLKSFKIPRYIEFVKEIPTSRYGKKVRK</sequence>
<organism evidence="3 4">
    <name type="scientific">Anaerocolumna cellulosilytica</name>
    <dbReference type="NCBI Taxonomy" id="433286"/>
    <lineage>
        <taxon>Bacteria</taxon>
        <taxon>Bacillati</taxon>
        <taxon>Bacillota</taxon>
        <taxon>Clostridia</taxon>
        <taxon>Lachnospirales</taxon>
        <taxon>Lachnospiraceae</taxon>
        <taxon>Anaerocolumna</taxon>
    </lineage>
</organism>
<dbReference type="SUPFAM" id="SSF56801">
    <property type="entry name" value="Acetyl-CoA synthetase-like"/>
    <property type="match status" value="1"/>
</dbReference>
<dbReference type="KEGG" id="acel:acsn021_24190"/>
<accession>A0A6S6R5X0</accession>
<dbReference type="AlphaFoldDB" id="A0A6S6R5X0"/>
<evidence type="ECO:0000256" key="1">
    <source>
        <dbReference type="ARBA" id="ARBA00006432"/>
    </source>
</evidence>
<gene>
    <name evidence="3" type="ORF">acsn021_24190</name>
</gene>
<dbReference type="Gene3D" id="3.40.50.12780">
    <property type="entry name" value="N-terminal domain of ligase-like"/>
    <property type="match status" value="1"/>
</dbReference>
<evidence type="ECO:0000313" key="4">
    <source>
        <dbReference type="Proteomes" id="UP000515561"/>
    </source>
</evidence>
<dbReference type="GO" id="GO:0031956">
    <property type="term" value="F:medium-chain fatty acid-CoA ligase activity"/>
    <property type="evidence" value="ECO:0007669"/>
    <property type="project" value="TreeGrafter"/>
</dbReference>
<dbReference type="Gene3D" id="3.30.300.30">
    <property type="match status" value="1"/>
</dbReference>
<dbReference type="PANTHER" id="PTHR43201">
    <property type="entry name" value="ACYL-COA SYNTHETASE"/>
    <property type="match status" value="1"/>
</dbReference>
<dbReference type="CDD" id="cd04433">
    <property type="entry name" value="AFD_class_I"/>
    <property type="match status" value="1"/>
</dbReference>
<dbReference type="RefSeq" id="WP_184088978.1">
    <property type="nucleotide sequence ID" value="NZ_AP023367.1"/>
</dbReference>
<dbReference type="PROSITE" id="PS00455">
    <property type="entry name" value="AMP_BINDING"/>
    <property type="match status" value="1"/>
</dbReference>
<comment type="similarity">
    <text evidence="1">Belongs to the ATP-dependent AMP-binding enzyme family.</text>
</comment>
<name>A0A6S6R5X0_9FIRM</name>
<reference evidence="3 4" key="1">
    <citation type="journal article" date="2016" name="Int. J. Syst. Evol. Microbiol.">
        <title>Descriptions of Anaerotaenia torta gen. nov., sp. nov. and Anaerocolumna cellulosilytica gen. nov., sp. nov. isolated from a methanogenic reactor of cattle waste.</title>
        <authorList>
            <person name="Uek A."/>
            <person name="Ohtaki Y."/>
            <person name="Kaku N."/>
            <person name="Ueki K."/>
        </authorList>
    </citation>
    <scope>NUCLEOTIDE SEQUENCE [LARGE SCALE GENOMIC DNA]</scope>
    <source>
        <strain evidence="3 4">SN021</strain>
    </source>
</reference>
<dbReference type="InterPro" id="IPR045851">
    <property type="entry name" value="AMP-bd_C_sf"/>
</dbReference>
<protein>
    <submittedName>
        <fullName evidence="3">Uncharacterized protein</fullName>
    </submittedName>
</protein>
<dbReference type="InterPro" id="IPR025110">
    <property type="entry name" value="AMP-bd_C"/>
</dbReference>
<dbReference type="InterPro" id="IPR000873">
    <property type="entry name" value="AMP-dep_synth/lig_dom"/>
</dbReference>